<evidence type="ECO:0000313" key="8">
    <source>
        <dbReference type="EMBL" id="MFC7292161.1"/>
    </source>
</evidence>
<proteinExistence type="predicted"/>
<keyword evidence="3" id="KW-0479">Metal-binding</keyword>
<name>A0ABW2ILZ5_9PROT</name>
<evidence type="ECO:0000313" key="9">
    <source>
        <dbReference type="Proteomes" id="UP001596492"/>
    </source>
</evidence>
<comment type="cofactor">
    <cofactor evidence="1">
        <name>Zn(2+)</name>
        <dbReference type="ChEBI" id="CHEBI:29105"/>
    </cofactor>
</comment>
<keyword evidence="9" id="KW-1185">Reference proteome</keyword>
<dbReference type="CDD" id="cd12797">
    <property type="entry name" value="M23_peptidase"/>
    <property type="match status" value="1"/>
</dbReference>
<organism evidence="8 9">
    <name type="scientific">Hirschia litorea</name>
    <dbReference type="NCBI Taxonomy" id="1199156"/>
    <lineage>
        <taxon>Bacteria</taxon>
        <taxon>Pseudomonadati</taxon>
        <taxon>Pseudomonadota</taxon>
        <taxon>Alphaproteobacteria</taxon>
        <taxon>Hyphomonadales</taxon>
        <taxon>Hyphomonadaceae</taxon>
        <taxon>Hirschia</taxon>
    </lineage>
</organism>
<sequence length="441" mass="49035">MKSLWNQKTPASASHIALIVLTAFVITSCDNKSTSTDIAKTQNETNKKTKNPLAELATFLSAEDITPSPLMERKQDKLKRNETLINVLDRLGANRQQSNGAVHAASQHIEMRKLRPGQDVVAFFDETHDASLTALSFQPDAERQVLVSRNDNGNWVSRELKVSLTPDFAKVGGVINSTIYELALKQGAKDQQVADFADIFAYDVDFQREIREGDTFEITYEVLRDELGQPIKNGNILYASLDGKRVSRNFYRFTTPDDGVTDYYDETGKAARKFLMKTPINGARLSSNFGKRRHPVLGYTKVHKGTDFAAPRGTPIYAAGNGVIERSSRYGSYGNYVRIRHADGYKTAYAHLNKYGPGIKSGVRVKQGQVIGYVGTTGRSTGPHLHYEVLINGKHVDAMSLKLPTGRKLTGDMLEAFIKEKQRIDDIRNEHPLPILLADAS</sequence>
<comment type="caution">
    <text evidence="8">The sequence shown here is derived from an EMBL/GenBank/DDBJ whole genome shotgun (WGS) entry which is preliminary data.</text>
</comment>
<evidence type="ECO:0000256" key="6">
    <source>
        <dbReference type="ARBA" id="ARBA00023049"/>
    </source>
</evidence>
<keyword evidence="5" id="KW-0862">Zinc</keyword>
<dbReference type="Proteomes" id="UP001596492">
    <property type="component" value="Unassembled WGS sequence"/>
</dbReference>
<dbReference type="GO" id="GO:0016787">
    <property type="term" value="F:hydrolase activity"/>
    <property type="evidence" value="ECO:0007669"/>
    <property type="project" value="UniProtKB-KW"/>
</dbReference>
<dbReference type="EC" id="3.4.24.-" evidence="8"/>
<gene>
    <name evidence="8" type="ORF">ACFQS8_11080</name>
</gene>
<evidence type="ECO:0000256" key="5">
    <source>
        <dbReference type="ARBA" id="ARBA00022833"/>
    </source>
</evidence>
<keyword evidence="6" id="KW-0482">Metalloprotease</keyword>
<dbReference type="RefSeq" id="WP_382167399.1">
    <property type="nucleotide sequence ID" value="NZ_JBHTBR010000005.1"/>
</dbReference>
<dbReference type="Gene3D" id="3.10.450.350">
    <property type="match status" value="2"/>
</dbReference>
<dbReference type="EMBL" id="JBHTBR010000005">
    <property type="protein sequence ID" value="MFC7292161.1"/>
    <property type="molecule type" value="Genomic_DNA"/>
</dbReference>
<evidence type="ECO:0000259" key="7">
    <source>
        <dbReference type="Pfam" id="PF01551"/>
    </source>
</evidence>
<dbReference type="InterPro" id="IPR050570">
    <property type="entry name" value="Cell_wall_metabolism_enzyme"/>
</dbReference>
<dbReference type="SUPFAM" id="SSF51261">
    <property type="entry name" value="Duplicated hybrid motif"/>
    <property type="match status" value="1"/>
</dbReference>
<dbReference type="PANTHER" id="PTHR21666">
    <property type="entry name" value="PEPTIDASE-RELATED"/>
    <property type="match status" value="1"/>
</dbReference>
<dbReference type="Gene3D" id="2.70.70.10">
    <property type="entry name" value="Glucose Permease (Domain IIA)"/>
    <property type="match status" value="1"/>
</dbReference>
<dbReference type="Pfam" id="PF01551">
    <property type="entry name" value="Peptidase_M23"/>
    <property type="match status" value="1"/>
</dbReference>
<protein>
    <submittedName>
        <fullName evidence="8">M23 family metallopeptidase</fullName>
        <ecNumber evidence="8">3.4.24.-</ecNumber>
    </submittedName>
</protein>
<keyword evidence="2" id="KW-0645">Protease</keyword>
<evidence type="ECO:0000256" key="2">
    <source>
        <dbReference type="ARBA" id="ARBA00022670"/>
    </source>
</evidence>
<dbReference type="PROSITE" id="PS51257">
    <property type="entry name" value="PROKAR_LIPOPROTEIN"/>
    <property type="match status" value="1"/>
</dbReference>
<dbReference type="InterPro" id="IPR011055">
    <property type="entry name" value="Dup_hybrid_motif"/>
</dbReference>
<dbReference type="InterPro" id="IPR016047">
    <property type="entry name" value="M23ase_b-sheet_dom"/>
</dbReference>
<feature type="domain" description="M23ase beta-sheet core" evidence="7">
    <location>
        <begin position="302"/>
        <end position="397"/>
    </location>
</feature>
<evidence type="ECO:0000256" key="3">
    <source>
        <dbReference type="ARBA" id="ARBA00022723"/>
    </source>
</evidence>
<dbReference type="PANTHER" id="PTHR21666:SF288">
    <property type="entry name" value="CELL DIVISION PROTEIN YTFB"/>
    <property type="match status" value="1"/>
</dbReference>
<keyword evidence="4 8" id="KW-0378">Hydrolase</keyword>
<accession>A0ABW2ILZ5</accession>
<reference evidence="9" key="1">
    <citation type="journal article" date="2019" name="Int. J. Syst. Evol. Microbiol.">
        <title>The Global Catalogue of Microorganisms (GCM) 10K type strain sequencing project: providing services to taxonomists for standard genome sequencing and annotation.</title>
        <authorList>
            <consortium name="The Broad Institute Genomics Platform"/>
            <consortium name="The Broad Institute Genome Sequencing Center for Infectious Disease"/>
            <person name="Wu L."/>
            <person name="Ma J."/>
        </authorList>
    </citation>
    <scope>NUCLEOTIDE SEQUENCE [LARGE SCALE GENOMIC DNA]</scope>
    <source>
        <strain evidence="9">CCUG 51308</strain>
    </source>
</reference>
<evidence type="ECO:0000256" key="1">
    <source>
        <dbReference type="ARBA" id="ARBA00001947"/>
    </source>
</evidence>
<evidence type="ECO:0000256" key="4">
    <source>
        <dbReference type="ARBA" id="ARBA00022801"/>
    </source>
</evidence>